<dbReference type="EMBL" id="JANVFT010000050">
    <property type="protein sequence ID" value="KAJ4486408.1"/>
    <property type="molecule type" value="Genomic_DNA"/>
</dbReference>
<evidence type="ECO:0000313" key="2">
    <source>
        <dbReference type="EMBL" id="KAJ4486408.1"/>
    </source>
</evidence>
<protein>
    <submittedName>
        <fullName evidence="2">Uncharacterized protein</fullName>
    </submittedName>
</protein>
<feature type="compositionally biased region" description="Basic and acidic residues" evidence="1">
    <location>
        <begin position="256"/>
        <end position="267"/>
    </location>
</feature>
<proteinExistence type="predicted"/>
<feature type="region of interest" description="Disordered" evidence="1">
    <location>
        <begin position="247"/>
        <end position="327"/>
    </location>
</feature>
<reference evidence="2" key="1">
    <citation type="submission" date="2022-08" db="EMBL/GenBank/DDBJ databases">
        <title>A Global Phylogenomic Analysis of the Shiitake Genus Lentinula.</title>
        <authorList>
            <consortium name="DOE Joint Genome Institute"/>
            <person name="Sierra-Patev S."/>
            <person name="Min B."/>
            <person name="Naranjo-Ortiz M."/>
            <person name="Looney B."/>
            <person name="Konkel Z."/>
            <person name="Slot J.C."/>
            <person name="Sakamoto Y."/>
            <person name="Steenwyk J.L."/>
            <person name="Rokas A."/>
            <person name="Carro J."/>
            <person name="Camarero S."/>
            <person name="Ferreira P."/>
            <person name="Molpeceres G."/>
            <person name="Ruiz-Duenas F.J."/>
            <person name="Serrano A."/>
            <person name="Henrissat B."/>
            <person name="Drula E."/>
            <person name="Hughes K.W."/>
            <person name="Mata J.L."/>
            <person name="Ishikawa N.K."/>
            <person name="Vargas-Isla R."/>
            <person name="Ushijima S."/>
            <person name="Smith C.A."/>
            <person name="Ahrendt S."/>
            <person name="Andreopoulos W."/>
            <person name="He G."/>
            <person name="Labutti K."/>
            <person name="Lipzen A."/>
            <person name="Ng V."/>
            <person name="Riley R."/>
            <person name="Sandor L."/>
            <person name="Barry K."/>
            <person name="Martinez A.T."/>
            <person name="Xiao Y."/>
            <person name="Gibbons J.G."/>
            <person name="Terashima K."/>
            <person name="Grigoriev I.V."/>
            <person name="Hibbett D.S."/>
        </authorList>
    </citation>
    <scope>NUCLEOTIDE SEQUENCE</scope>
    <source>
        <strain evidence="2">RHP3577 ss4</strain>
    </source>
</reference>
<feature type="compositionally biased region" description="Basic and acidic residues" evidence="1">
    <location>
        <begin position="149"/>
        <end position="158"/>
    </location>
</feature>
<accession>A0ABQ8VBE4</accession>
<name>A0ABQ8VBE4_9AGAR</name>
<keyword evidence="3" id="KW-1185">Reference proteome</keyword>
<evidence type="ECO:0000256" key="1">
    <source>
        <dbReference type="SAM" id="MobiDB-lite"/>
    </source>
</evidence>
<gene>
    <name evidence="2" type="ORF">C8R41DRAFT_868291</name>
</gene>
<feature type="region of interest" description="Disordered" evidence="1">
    <location>
        <begin position="1"/>
        <end position="80"/>
    </location>
</feature>
<organism evidence="2 3">
    <name type="scientific">Lentinula lateritia</name>
    <dbReference type="NCBI Taxonomy" id="40482"/>
    <lineage>
        <taxon>Eukaryota</taxon>
        <taxon>Fungi</taxon>
        <taxon>Dikarya</taxon>
        <taxon>Basidiomycota</taxon>
        <taxon>Agaricomycotina</taxon>
        <taxon>Agaricomycetes</taxon>
        <taxon>Agaricomycetidae</taxon>
        <taxon>Agaricales</taxon>
        <taxon>Marasmiineae</taxon>
        <taxon>Omphalotaceae</taxon>
        <taxon>Lentinula</taxon>
    </lineage>
</organism>
<feature type="compositionally biased region" description="Basic residues" evidence="1">
    <location>
        <begin position="276"/>
        <end position="304"/>
    </location>
</feature>
<sequence>MSRTRAFPSTLDPSALNNIPEEDELLDRDLPPPPLRSRRTDQLDGVDLAPSLGHTDSPSGRLTERVDPPRLTIRLPGPSQAGHRIVRHRLPTQTSPGHIGFTNPLRRLLSPVATSTPRVSHAGNASMRIQDLLNSVPRYPAVVASPRPRNSDGHRDRPASGPEPVASLHGRSLEDMAISRLLSGNPTRSRRASRSPDGAPPHNRQRTRSASHSPHSVASLLPAFQSPDELPHTLRTVRRSNQAVLSLRRSGSYAPHHSDRSGQRQWREQSPAQYPRRSRSPAPHHSRRRSRSHSPSRRRHHSRSHSPADRRAGSSAVALPDPREQDPTLAVAQTVRILPEVITALRKGWPEHISLAYFNPKMVCSAPANRRRSDNTVSLSGSDLRIKSKDLSHFDLARVSTDDFGEIAKTMPKALEAFLITDKSHGRTGSDHAMALADFVRKTFQMVTNRDDYLECFPAYLIYTEQVLFDWKNNPKQRGVPTRCPEQERLALGILHLRIFPTS</sequence>
<dbReference type="Proteomes" id="UP001150217">
    <property type="component" value="Unassembled WGS sequence"/>
</dbReference>
<feature type="region of interest" description="Disordered" evidence="1">
    <location>
        <begin position="142"/>
        <end position="216"/>
    </location>
</feature>
<comment type="caution">
    <text evidence="2">The sequence shown here is derived from an EMBL/GenBank/DDBJ whole genome shotgun (WGS) entry which is preliminary data.</text>
</comment>
<evidence type="ECO:0000313" key="3">
    <source>
        <dbReference type="Proteomes" id="UP001150217"/>
    </source>
</evidence>